<accession>A0AAE9XLZ8</accession>
<dbReference type="RefSeq" id="WP_289502894.1">
    <property type="nucleotide sequence ID" value="NZ_CP116805.1"/>
</dbReference>
<dbReference type="SUPFAM" id="SSF56300">
    <property type="entry name" value="Metallo-dependent phosphatases"/>
    <property type="match status" value="1"/>
</dbReference>
<sequence>MKTFWGRLSRKKTVPPRDWALPDGVIAYAIGDIHGRLDLLLPLIAKIEADLDYAEGVKEAYLIPLGDYIDRGFQSREVIDFFAAYSHPKLKLVPLVGNHELMLFDFLRDPATGPRWFAVGGRAACQSYGVPVPVEVPDAVLADTAKALKAAIPKSHADFLLSLQLEFRLGDYYFVHAGLRPGVPLEDQKVSDKLMIRDAFTQGDHGFDLCVVHGHTGVNEVTMEAGRIAVDTGAFATGKLSAVGLMGTERWIIA</sequence>
<dbReference type="AlphaFoldDB" id="A0AAE9XLZ8"/>
<protein>
    <submittedName>
        <fullName evidence="2">Metallophosphoesterase</fullName>
    </submittedName>
</protein>
<dbReference type="EMBL" id="CP116805">
    <property type="protein sequence ID" value="WCL53382.1"/>
    <property type="molecule type" value="Genomic_DNA"/>
</dbReference>
<organism evidence="2 3">
    <name type="scientific">Gimibacter soli</name>
    <dbReference type="NCBI Taxonomy" id="3024400"/>
    <lineage>
        <taxon>Bacteria</taxon>
        <taxon>Pseudomonadati</taxon>
        <taxon>Pseudomonadota</taxon>
        <taxon>Alphaproteobacteria</taxon>
        <taxon>Kordiimonadales</taxon>
        <taxon>Temperatibacteraceae</taxon>
        <taxon>Gimibacter</taxon>
    </lineage>
</organism>
<evidence type="ECO:0000313" key="2">
    <source>
        <dbReference type="EMBL" id="WCL53382.1"/>
    </source>
</evidence>
<dbReference type="PANTHER" id="PTHR42850">
    <property type="entry name" value="METALLOPHOSPHOESTERASE"/>
    <property type="match status" value="1"/>
</dbReference>
<evidence type="ECO:0000259" key="1">
    <source>
        <dbReference type="Pfam" id="PF00149"/>
    </source>
</evidence>
<evidence type="ECO:0000313" key="3">
    <source>
        <dbReference type="Proteomes" id="UP001217500"/>
    </source>
</evidence>
<proteinExistence type="predicted"/>
<dbReference type="Proteomes" id="UP001217500">
    <property type="component" value="Chromosome"/>
</dbReference>
<feature type="domain" description="Calcineurin-like phosphoesterase" evidence="1">
    <location>
        <begin position="29"/>
        <end position="219"/>
    </location>
</feature>
<dbReference type="GO" id="GO:0110154">
    <property type="term" value="P:RNA decapping"/>
    <property type="evidence" value="ECO:0007669"/>
    <property type="project" value="TreeGrafter"/>
</dbReference>
<dbReference type="PANTHER" id="PTHR42850:SF4">
    <property type="entry name" value="ZINC-DEPENDENT ENDOPOLYPHOSPHATASE"/>
    <property type="match status" value="1"/>
</dbReference>
<reference evidence="2" key="1">
    <citation type="submission" date="2023-01" db="EMBL/GenBank/DDBJ databases">
        <title>The genome sequence of Kordiimonadaceae bacterium 6D33.</title>
        <authorList>
            <person name="Liu Y."/>
        </authorList>
    </citation>
    <scope>NUCLEOTIDE SEQUENCE</scope>
    <source>
        <strain evidence="2">6D33</strain>
    </source>
</reference>
<dbReference type="Gene3D" id="3.60.21.10">
    <property type="match status" value="1"/>
</dbReference>
<dbReference type="InterPro" id="IPR050126">
    <property type="entry name" value="Ap4A_hydrolase"/>
</dbReference>
<dbReference type="Pfam" id="PF00149">
    <property type="entry name" value="Metallophos"/>
    <property type="match status" value="1"/>
</dbReference>
<gene>
    <name evidence="2" type="ORF">PH603_12620</name>
</gene>
<dbReference type="GO" id="GO:0016791">
    <property type="term" value="F:phosphatase activity"/>
    <property type="evidence" value="ECO:0007669"/>
    <property type="project" value="TreeGrafter"/>
</dbReference>
<dbReference type="GO" id="GO:0008803">
    <property type="term" value="F:bis(5'-nucleosyl)-tetraphosphatase (symmetrical) activity"/>
    <property type="evidence" value="ECO:0007669"/>
    <property type="project" value="TreeGrafter"/>
</dbReference>
<dbReference type="InterPro" id="IPR004843">
    <property type="entry name" value="Calcineurin-like_PHP"/>
</dbReference>
<keyword evidence="3" id="KW-1185">Reference proteome</keyword>
<name>A0AAE9XLZ8_9PROT</name>
<dbReference type="GO" id="GO:0005737">
    <property type="term" value="C:cytoplasm"/>
    <property type="evidence" value="ECO:0007669"/>
    <property type="project" value="TreeGrafter"/>
</dbReference>
<dbReference type="InterPro" id="IPR029052">
    <property type="entry name" value="Metallo-depent_PP-like"/>
</dbReference>
<dbReference type="KEGG" id="gso:PH603_12620"/>